<dbReference type="FunFam" id="1.10.10.10:FF:000005">
    <property type="entry name" value="Two-component system response regulator"/>
    <property type="match status" value="1"/>
</dbReference>
<dbReference type="CDD" id="cd00383">
    <property type="entry name" value="trans_reg_C"/>
    <property type="match status" value="1"/>
</dbReference>
<dbReference type="OrthoDB" id="9802426at2"/>
<evidence type="ECO:0000256" key="2">
    <source>
        <dbReference type="ARBA" id="ARBA00023012"/>
    </source>
</evidence>
<keyword evidence="2" id="KW-0902">Two-component regulatory system</keyword>
<dbReference type="InterPro" id="IPR001867">
    <property type="entry name" value="OmpR/PhoB-type_DNA-bd"/>
</dbReference>
<dbReference type="SUPFAM" id="SSF46894">
    <property type="entry name" value="C-terminal effector domain of the bipartite response regulators"/>
    <property type="match status" value="1"/>
</dbReference>
<dbReference type="SUPFAM" id="SSF52172">
    <property type="entry name" value="CheY-like"/>
    <property type="match status" value="1"/>
</dbReference>
<dbReference type="SMART" id="SM00448">
    <property type="entry name" value="REC"/>
    <property type="match status" value="1"/>
</dbReference>
<dbReference type="Proteomes" id="UP000029577">
    <property type="component" value="Unassembled WGS sequence"/>
</dbReference>
<keyword evidence="1 7" id="KW-0597">Phosphoprotein</keyword>
<feature type="modified residue" description="4-aspartylphosphate" evidence="7">
    <location>
        <position position="51"/>
    </location>
</feature>
<dbReference type="FunFam" id="3.40.50.2300:FF:000002">
    <property type="entry name" value="DNA-binding response regulator PhoP"/>
    <property type="match status" value="1"/>
</dbReference>
<keyword evidence="12" id="KW-1185">Reference proteome</keyword>
<feature type="domain" description="Response regulatory" evidence="9">
    <location>
        <begin position="2"/>
        <end position="116"/>
    </location>
</feature>
<dbReference type="AlphaFoldDB" id="A0A095UER0"/>
<dbReference type="Pfam" id="PF00486">
    <property type="entry name" value="Trans_reg_C"/>
    <property type="match status" value="1"/>
</dbReference>
<dbReference type="CDD" id="cd17624">
    <property type="entry name" value="REC_OmpR_PmrA-like"/>
    <property type="match status" value="1"/>
</dbReference>
<dbReference type="InterPro" id="IPR016032">
    <property type="entry name" value="Sig_transdc_resp-reg_C-effctor"/>
</dbReference>
<dbReference type="STRING" id="642227.HA49_11985"/>
<evidence type="ECO:0000259" key="10">
    <source>
        <dbReference type="PROSITE" id="PS51755"/>
    </source>
</evidence>
<dbReference type="SMART" id="SM00862">
    <property type="entry name" value="Trans_reg_C"/>
    <property type="match status" value="1"/>
</dbReference>
<feature type="domain" description="OmpR/PhoB-type" evidence="10">
    <location>
        <begin position="124"/>
        <end position="218"/>
    </location>
</feature>
<keyword evidence="5" id="KW-0804">Transcription</keyword>
<accession>A0A095UER0</accession>
<dbReference type="PROSITE" id="PS51755">
    <property type="entry name" value="OMPR_PHOB"/>
    <property type="match status" value="1"/>
</dbReference>
<dbReference type="RefSeq" id="WP_038020591.1">
    <property type="nucleotide sequence ID" value="NZ_JPKR02000003.1"/>
</dbReference>
<dbReference type="GO" id="GO:0005829">
    <property type="term" value="C:cytosol"/>
    <property type="evidence" value="ECO:0007669"/>
    <property type="project" value="TreeGrafter"/>
</dbReference>
<dbReference type="PROSITE" id="PS50110">
    <property type="entry name" value="RESPONSE_REGULATORY"/>
    <property type="match status" value="1"/>
</dbReference>
<dbReference type="Gene3D" id="1.10.10.10">
    <property type="entry name" value="Winged helix-like DNA-binding domain superfamily/Winged helix DNA-binding domain"/>
    <property type="match status" value="1"/>
</dbReference>
<evidence type="ECO:0000256" key="7">
    <source>
        <dbReference type="PROSITE-ProRule" id="PRU00169"/>
    </source>
</evidence>
<keyword evidence="4 8" id="KW-0238">DNA-binding</keyword>
<dbReference type="NCBIfam" id="NF007928">
    <property type="entry name" value="PRK10643.1"/>
    <property type="match status" value="1"/>
</dbReference>
<dbReference type="Gene3D" id="6.10.250.690">
    <property type="match status" value="1"/>
</dbReference>
<evidence type="ECO:0000256" key="6">
    <source>
        <dbReference type="ARBA" id="ARBA00071179"/>
    </source>
</evidence>
<dbReference type="GO" id="GO:0006355">
    <property type="term" value="P:regulation of DNA-templated transcription"/>
    <property type="evidence" value="ECO:0007669"/>
    <property type="project" value="InterPro"/>
</dbReference>
<evidence type="ECO:0000256" key="4">
    <source>
        <dbReference type="ARBA" id="ARBA00023125"/>
    </source>
</evidence>
<feature type="DNA-binding region" description="OmpR/PhoB-type" evidence="8">
    <location>
        <begin position="124"/>
        <end position="218"/>
    </location>
</feature>
<dbReference type="InterPro" id="IPR036388">
    <property type="entry name" value="WH-like_DNA-bd_sf"/>
</dbReference>
<evidence type="ECO:0000259" key="9">
    <source>
        <dbReference type="PROSITE" id="PS50110"/>
    </source>
</evidence>
<evidence type="ECO:0000256" key="5">
    <source>
        <dbReference type="ARBA" id="ARBA00023163"/>
    </source>
</evidence>
<dbReference type="GO" id="GO:0032993">
    <property type="term" value="C:protein-DNA complex"/>
    <property type="evidence" value="ECO:0007669"/>
    <property type="project" value="TreeGrafter"/>
</dbReference>
<evidence type="ECO:0000256" key="8">
    <source>
        <dbReference type="PROSITE-ProRule" id="PRU01091"/>
    </source>
</evidence>
<reference evidence="11" key="1">
    <citation type="submission" date="2014-12" db="EMBL/GenBank/DDBJ databases">
        <title>The draft genome of the Tatumella morbirosei type strain, LMG23360T isolated from pineapple rot.</title>
        <authorList>
            <person name="Smits T.H."/>
            <person name="Palmer M."/>
            <person name="Venter S.N."/>
            <person name="Duffy B."/>
            <person name="Steenkamp E.T."/>
            <person name="Chan W.Y."/>
            <person name="Coutinho T.A."/>
            <person name="Coetzee M.P."/>
            <person name="De Maayer P."/>
        </authorList>
    </citation>
    <scope>NUCLEOTIDE SEQUENCE [LARGE SCALE GENOMIC DNA]</scope>
    <source>
        <strain evidence="11">LMG 23360</strain>
    </source>
</reference>
<name>A0A095UER0_9GAMM</name>
<evidence type="ECO:0000313" key="12">
    <source>
        <dbReference type="Proteomes" id="UP000029577"/>
    </source>
</evidence>
<dbReference type="Gene3D" id="3.40.50.2300">
    <property type="match status" value="1"/>
</dbReference>
<comment type="caution">
    <text evidence="11">The sequence shown here is derived from an EMBL/GenBank/DDBJ whole genome shotgun (WGS) entry which is preliminary data.</text>
</comment>
<evidence type="ECO:0000313" key="11">
    <source>
        <dbReference type="EMBL" id="KGD72928.1"/>
    </source>
</evidence>
<evidence type="ECO:0000256" key="3">
    <source>
        <dbReference type="ARBA" id="ARBA00023015"/>
    </source>
</evidence>
<sequence length="218" mass="24647">MKILIVEDDALLLQGLIIAMHDEGYTCDGVTSAREAEQSLKASQYSLVILDLGLPDEDGIHLLLRLRRQKVSLPVLILTARDTLSDRIIGLDSGADDYLIKPFALEELNARIRALIRRHNNQSINLLTVGDLSLDTTHRQVFRGGELLELTPKEYALLARLMMKAGSPVHREILYNDIYNWDNEPSTNTLEVHIHNLRDKIGKTRIRTVRGFGYALLK</sequence>
<gene>
    <name evidence="11" type="ORF">HA49_11985</name>
</gene>
<dbReference type="PANTHER" id="PTHR48111">
    <property type="entry name" value="REGULATOR OF RPOS"/>
    <property type="match status" value="1"/>
</dbReference>
<organism evidence="11 12">
    <name type="scientific">Tatumella morbirosei</name>
    <dbReference type="NCBI Taxonomy" id="642227"/>
    <lineage>
        <taxon>Bacteria</taxon>
        <taxon>Pseudomonadati</taxon>
        <taxon>Pseudomonadota</taxon>
        <taxon>Gammaproteobacteria</taxon>
        <taxon>Enterobacterales</taxon>
        <taxon>Erwiniaceae</taxon>
        <taxon>Tatumella</taxon>
    </lineage>
</organism>
<dbReference type="GO" id="GO:0000976">
    <property type="term" value="F:transcription cis-regulatory region binding"/>
    <property type="evidence" value="ECO:0007669"/>
    <property type="project" value="TreeGrafter"/>
</dbReference>
<keyword evidence="3" id="KW-0805">Transcription regulation</keyword>
<evidence type="ECO:0000256" key="1">
    <source>
        <dbReference type="ARBA" id="ARBA00022553"/>
    </source>
</evidence>
<dbReference type="PANTHER" id="PTHR48111:SF75">
    <property type="entry name" value="TRANSCRIPTIONAL REGULATORY PROTEIN BASR"/>
    <property type="match status" value="1"/>
</dbReference>
<dbReference type="InterPro" id="IPR001789">
    <property type="entry name" value="Sig_transdc_resp-reg_receiver"/>
</dbReference>
<dbReference type="GO" id="GO:0000156">
    <property type="term" value="F:phosphorelay response regulator activity"/>
    <property type="evidence" value="ECO:0007669"/>
    <property type="project" value="TreeGrafter"/>
</dbReference>
<protein>
    <recommendedName>
        <fullName evidence="6">Transcriptional regulatory protein QseB</fullName>
    </recommendedName>
</protein>
<dbReference type="EMBL" id="JPKR02000003">
    <property type="protein sequence ID" value="KGD72928.1"/>
    <property type="molecule type" value="Genomic_DNA"/>
</dbReference>
<dbReference type="InterPro" id="IPR039420">
    <property type="entry name" value="WalR-like"/>
</dbReference>
<dbReference type="Pfam" id="PF00072">
    <property type="entry name" value="Response_reg"/>
    <property type="match status" value="1"/>
</dbReference>
<dbReference type="eggNOG" id="COG0745">
    <property type="taxonomic scope" value="Bacteria"/>
</dbReference>
<dbReference type="InterPro" id="IPR011006">
    <property type="entry name" value="CheY-like_superfamily"/>
</dbReference>
<proteinExistence type="predicted"/>